<dbReference type="EC" id="2.7.7.2" evidence="3"/>
<dbReference type="GO" id="GO:0008531">
    <property type="term" value="F:riboflavin kinase activity"/>
    <property type="evidence" value="ECO:0007669"/>
    <property type="project" value="TreeGrafter"/>
</dbReference>
<dbReference type="GO" id="GO:0003919">
    <property type="term" value="F:FMN adenylyltransferase activity"/>
    <property type="evidence" value="ECO:0007669"/>
    <property type="project" value="UniProtKB-EC"/>
</dbReference>
<keyword evidence="7" id="KW-0548">Nucleotidyltransferase</keyword>
<feature type="domain" description="FAD synthetase" evidence="11">
    <location>
        <begin position="12"/>
        <end position="140"/>
    </location>
</feature>
<dbReference type="PANTHER" id="PTHR22749:SF6">
    <property type="entry name" value="RIBOFLAVIN KINASE"/>
    <property type="match status" value="1"/>
</dbReference>
<dbReference type="UniPathway" id="UPA00277">
    <property type="reaction ID" value="UER00407"/>
</dbReference>
<dbReference type="Pfam" id="PF06574">
    <property type="entry name" value="FAD_syn"/>
    <property type="match status" value="1"/>
</dbReference>
<dbReference type="InterPro" id="IPR023468">
    <property type="entry name" value="Riboflavin_kinase"/>
</dbReference>
<dbReference type="Gene3D" id="3.40.50.620">
    <property type="entry name" value="HUPs"/>
    <property type="match status" value="1"/>
</dbReference>
<proteinExistence type="inferred from homology"/>
<evidence type="ECO:0000256" key="1">
    <source>
        <dbReference type="ARBA" id="ARBA00004726"/>
    </source>
</evidence>
<dbReference type="GO" id="GO:0009231">
    <property type="term" value="P:riboflavin biosynthetic process"/>
    <property type="evidence" value="ECO:0007669"/>
    <property type="project" value="InterPro"/>
</dbReference>
<keyword evidence="4" id="KW-0285">Flavoprotein</keyword>
<evidence type="ECO:0000259" key="11">
    <source>
        <dbReference type="Pfam" id="PF06574"/>
    </source>
</evidence>
<feature type="non-terminal residue" evidence="12">
    <location>
        <position position="140"/>
    </location>
</feature>
<comment type="pathway">
    <text evidence="1">Cofactor biosynthesis; FAD biosynthesis; FAD from FMN: step 1/1.</text>
</comment>
<dbReference type="InterPro" id="IPR014729">
    <property type="entry name" value="Rossmann-like_a/b/a_fold"/>
</dbReference>
<keyword evidence="8" id="KW-0547">Nucleotide-binding</keyword>
<evidence type="ECO:0000256" key="10">
    <source>
        <dbReference type="ARBA" id="ARBA00022840"/>
    </source>
</evidence>
<evidence type="ECO:0000256" key="5">
    <source>
        <dbReference type="ARBA" id="ARBA00022643"/>
    </source>
</evidence>
<evidence type="ECO:0000256" key="4">
    <source>
        <dbReference type="ARBA" id="ARBA00022630"/>
    </source>
</evidence>
<keyword evidence="10" id="KW-0067">ATP-binding</keyword>
<dbReference type="InterPro" id="IPR015864">
    <property type="entry name" value="FAD_synthase"/>
</dbReference>
<reference evidence="12" key="1">
    <citation type="journal article" date="2014" name="Front. Microbiol.">
        <title>High frequency of phylogenetically diverse reductive dehalogenase-homologous genes in deep subseafloor sedimentary metagenomes.</title>
        <authorList>
            <person name="Kawai M."/>
            <person name="Futagami T."/>
            <person name="Toyoda A."/>
            <person name="Takaki Y."/>
            <person name="Nishi S."/>
            <person name="Hori S."/>
            <person name="Arai W."/>
            <person name="Tsubouchi T."/>
            <person name="Morono Y."/>
            <person name="Uchiyama I."/>
            <person name="Ito T."/>
            <person name="Fujiyama A."/>
            <person name="Inagaki F."/>
            <person name="Takami H."/>
        </authorList>
    </citation>
    <scope>NUCLEOTIDE SEQUENCE</scope>
    <source>
        <strain evidence="12">Expedition CK06-06</strain>
    </source>
</reference>
<dbReference type="EMBL" id="BARS01043249">
    <property type="protein sequence ID" value="GAG37612.1"/>
    <property type="molecule type" value="Genomic_DNA"/>
</dbReference>
<dbReference type="PANTHER" id="PTHR22749">
    <property type="entry name" value="RIBOFLAVIN KINASE/FMN ADENYLYLTRANSFERASE"/>
    <property type="match status" value="1"/>
</dbReference>
<organism evidence="12">
    <name type="scientific">marine sediment metagenome</name>
    <dbReference type="NCBI Taxonomy" id="412755"/>
    <lineage>
        <taxon>unclassified sequences</taxon>
        <taxon>metagenomes</taxon>
        <taxon>ecological metagenomes</taxon>
    </lineage>
</organism>
<dbReference type="SUPFAM" id="SSF52374">
    <property type="entry name" value="Nucleotidylyl transferase"/>
    <property type="match status" value="1"/>
</dbReference>
<accession>X0XQJ8</accession>
<dbReference type="GO" id="GO:0009398">
    <property type="term" value="P:FMN biosynthetic process"/>
    <property type="evidence" value="ECO:0007669"/>
    <property type="project" value="TreeGrafter"/>
</dbReference>
<dbReference type="AlphaFoldDB" id="X0XQJ8"/>
<dbReference type="GO" id="GO:0006747">
    <property type="term" value="P:FAD biosynthetic process"/>
    <property type="evidence" value="ECO:0007669"/>
    <property type="project" value="UniProtKB-UniPathway"/>
</dbReference>
<evidence type="ECO:0000256" key="7">
    <source>
        <dbReference type="ARBA" id="ARBA00022695"/>
    </source>
</evidence>
<keyword evidence="9" id="KW-0274">FAD</keyword>
<sequence>MTTIYTLNNLPEDIENPVVTIGNFDGVHWAHQAIFRKVMERAKDLNGTSMVITFEPHPMKVMFPKKVKPLITLLEQKKELVINQGIDILLLIRFTLKFAAISARDFIQNILVDHLGIKEIVVGYDYVFGHKREGNINLLK</sequence>
<evidence type="ECO:0000256" key="2">
    <source>
        <dbReference type="ARBA" id="ARBA00010214"/>
    </source>
</evidence>
<keyword evidence="5" id="KW-0288">FMN</keyword>
<evidence type="ECO:0000256" key="6">
    <source>
        <dbReference type="ARBA" id="ARBA00022679"/>
    </source>
</evidence>
<dbReference type="GO" id="GO:0005524">
    <property type="term" value="F:ATP binding"/>
    <property type="evidence" value="ECO:0007669"/>
    <property type="project" value="UniProtKB-KW"/>
</dbReference>
<comment type="similarity">
    <text evidence="2">Belongs to the RibF family.</text>
</comment>
<protein>
    <recommendedName>
        <fullName evidence="3">FAD synthase</fullName>
        <ecNumber evidence="3">2.7.7.2</ecNumber>
    </recommendedName>
</protein>
<evidence type="ECO:0000256" key="3">
    <source>
        <dbReference type="ARBA" id="ARBA00012393"/>
    </source>
</evidence>
<dbReference type="CDD" id="cd02064">
    <property type="entry name" value="FAD_synthetase_N"/>
    <property type="match status" value="1"/>
</dbReference>
<keyword evidence="6" id="KW-0808">Transferase</keyword>
<name>X0XQJ8_9ZZZZ</name>
<comment type="caution">
    <text evidence="12">The sequence shown here is derived from an EMBL/GenBank/DDBJ whole genome shotgun (WGS) entry which is preliminary data.</text>
</comment>
<evidence type="ECO:0000256" key="8">
    <source>
        <dbReference type="ARBA" id="ARBA00022741"/>
    </source>
</evidence>
<evidence type="ECO:0000256" key="9">
    <source>
        <dbReference type="ARBA" id="ARBA00022827"/>
    </source>
</evidence>
<gene>
    <name evidence="12" type="ORF">S01H1_65505</name>
</gene>
<evidence type="ECO:0000313" key="12">
    <source>
        <dbReference type="EMBL" id="GAG37612.1"/>
    </source>
</evidence>